<feature type="domain" description="Right handed beta helix" evidence="1">
    <location>
        <begin position="49"/>
        <end position="211"/>
    </location>
</feature>
<evidence type="ECO:0000259" key="1">
    <source>
        <dbReference type="Pfam" id="PF13229"/>
    </source>
</evidence>
<dbReference type="InterPro" id="IPR011050">
    <property type="entry name" value="Pectin_lyase_fold/virulence"/>
</dbReference>
<accession>A0ABW5YAW7</accession>
<dbReference type="SUPFAM" id="SSF51126">
    <property type="entry name" value="Pectin lyase-like"/>
    <property type="match status" value="1"/>
</dbReference>
<organism evidence="2 3">
    <name type="scientific">Mucilaginibacter ximonensis</name>
    <dbReference type="NCBI Taxonomy" id="538021"/>
    <lineage>
        <taxon>Bacteria</taxon>
        <taxon>Pseudomonadati</taxon>
        <taxon>Bacteroidota</taxon>
        <taxon>Sphingobacteriia</taxon>
        <taxon>Sphingobacteriales</taxon>
        <taxon>Sphingobacteriaceae</taxon>
        <taxon>Mucilaginibacter</taxon>
    </lineage>
</organism>
<dbReference type="Proteomes" id="UP001597557">
    <property type="component" value="Unassembled WGS sequence"/>
</dbReference>
<keyword evidence="3" id="KW-1185">Reference proteome</keyword>
<sequence length="422" mass="46717">MYIPKGIYYVSAISQSAGIIVGPNTRIKGDGINQTILKRINNDVKFSRIIVIKDASNVSVEDITIDGNKDNQDQSFEQQHNIFCQRAANLKFNNVEYKNTVGDGLYFSIGSRNVIISNCIFNNITRVGINCTNLDSALITGCNFENIITNGIKIEKNQVLTSSPSRNILVTESFFSAKNLQNGAAGININGLSGDLVDNFKIVKNKFKKIDFCVTGLRYVDDVLVEDNIADSVKSLCRSLSYSLGVGFGSGSITVQNNKISSGLGDRKTDNMVFAFYYFKNVLVKDNTFVESKYSPYSLIIVCIEDQNIEFVNNSIISSGTVRAIVLNKCNNINFNANYFKINSSKNVIEITDDPNIHLKSLNVVNNTFDGNYKNILSDPNASLQKATSTSPVINYFNNKKLNNAATNVLNVPAQMLRLQKR</sequence>
<reference evidence="3" key="1">
    <citation type="journal article" date="2019" name="Int. J. Syst. Evol. Microbiol.">
        <title>The Global Catalogue of Microorganisms (GCM) 10K type strain sequencing project: providing services to taxonomists for standard genome sequencing and annotation.</title>
        <authorList>
            <consortium name="The Broad Institute Genomics Platform"/>
            <consortium name="The Broad Institute Genome Sequencing Center for Infectious Disease"/>
            <person name="Wu L."/>
            <person name="Ma J."/>
        </authorList>
    </citation>
    <scope>NUCLEOTIDE SEQUENCE [LARGE SCALE GENOMIC DNA]</scope>
    <source>
        <strain evidence="3">KCTC 22437</strain>
    </source>
</reference>
<name>A0ABW5YAW7_9SPHI</name>
<evidence type="ECO:0000313" key="3">
    <source>
        <dbReference type="Proteomes" id="UP001597557"/>
    </source>
</evidence>
<dbReference type="InterPro" id="IPR039448">
    <property type="entry name" value="Beta_helix"/>
</dbReference>
<proteinExistence type="predicted"/>
<dbReference type="Pfam" id="PF13229">
    <property type="entry name" value="Beta_helix"/>
    <property type="match status" value="1"/>
</dbReference>
<comment type="caution">
    <text evidence="2">The sequence shown here is derived from an EMBL/GenBank/DDBJ whole genome shotgun (WGS) entry which is preliminary data.</text>
</comment>
<dbReference type="InterPro" id="IPR012334">
    <property type="entry name" value="Pectin_lyas_fold"/>
</dbReference>
<evidence type="ECO:0000313" key="2">
    <source>
        <dbReference type="EMBL" id="MFD2872518.1"/>
    </source>
</evidence>
<protein>
    <submittedName>
        <fullName evidence="2">Right-handed parallel beta-helix repeat-containing protein</fullName>
    </submittedName>
</protein>
<dbReference type="EMBL" id="JBHUPD010000002">
    <property type="protein sequence ID" value="MFD2872518.1"/>
    <property type="molecule type" value="Genomic_DNA"/>
</dbReference>
<dbReference type="Gene3D" id="2.160.20.10">
    <property type="entry name" value="Single-stranded right-handed beta-helix, Pectin lyase-like"/>
    <property type="match status" value="1"/>
</dbReference>
<gene>
    <name evidence="2" type="ORF">ACFS5N_08575</name>
</gene>